<keyword evidence="3" id="KW-0614">Plasmid</keyword>
<evidence type="ECO:0000256" key="1">
    <source>
        <dbReference type="SAM" id="MobiDB-lite"/>
    </source>
</evidence>
<name>B2JVF3_PARP8</name>
<accession>B2JVF3</accession>
<organism evidence="3 4">
    <name type="scientific">Paraburkholderia phymatum (strain DSM 17167 / CIP 108236 / LMG 21445 / STM815)</name>
    <name type="common">Burkholderia phymatum</name>
    <dbReference type="NCBI Taxonomy" id="391038"/>
    <lineage>
        <taxon>Bacteria</taxon>
        <taxon>Pseudomonadati</taxon>
        <taxon>Pseudomonadota</taxon>
        <taxon>Betaproteobacteria</taxon>
        <taxon>Burkholderiales</taxon>
        <taxon>Burkholderiaceae</taxon>
        <taxon>Paraburkholderia</taxon>
    </lineage>
</organism>
<evidence type="ECO:0000313" key="3">
    <source>
        <dbReference type="EMBL" id="ACC74930.1"/>
    </source>
</evidence>
<feature type="region of interest" description="Disordered" evidence="1">
    <location>
        <begin position="85"/>
        <end position="122"/>
    </location>
</feature>
<evidence type="ECO:0000313" key="4">
    <source>
        <dbReference type="Proteomes" id="UP000001192"/>
    </source>
</evidence>
<feature type="signal peptide" evidence="2">
    <location>
        <begin position="1"/>
        <end position="37"/>
    </location>
</feature>
<geneLocation type="plasmid" evidence="3 4">
    <name>pBPHY01</name>
</geneLocation>
<protein>
    <recommendedName>
        <fullName evidence="5">DUF4148 domain-containing protein</fullName>
    </recommendedName>
</protein>
<gene>
    <name evidence="3" type="ordered locus">Bphy_5866</name>
</gene>
<sequence length="122" mass="12845" precursor="true">MHPYYATLAFTRRFPMRSIAMAIATVSALALPISALSQTDATPTRAQVRAELQQLEQAGYDPARGENPNYPADIQAAEARVSSQSGATAYGGVTSGTSGSGSRAISRPASTDEMKQLYFGGN</sequence>
<dbReference type="EMBL" id="CP001045">
    <property type="protein sequence ID" value="ACC74930.1"/>
    <property type="molecule type" value="Genomic_DNA"/>
</dbReference>
<keyword evidence="4" id="KW-1185">Reference proteome</keyword>
<proteinExistence type="predicted"/>
<dbReference type="InterPro" id="IPR025421">
    <property type="entry name" value="DUF4148"/>
</dbReference>
<keyword evidence="2" id="KW-0732">Signal</keyword>
<dbReference type="KEGG" id="bph:Bphy_5866"/>
<dbReference type="HOGENOM" id="CLU_117081_4_0_4"/>
<dbReference type="AlphaFoldDB" id="B2JVF3"/>
<feature type="compositionally biased region" description="Low complexity" evidence="1">
    <location>
        <begin position="85"/>
        <end position="106"/>
    </location>
</feature>
<dbReference type="Proteomes" id="UP000001192">
    <property type="component" value="Plasmid pBPHY01"/>
</dbReference>
<feature type="chain" id="PRO_5002779695" description="DUF4148 domain-containing protein" evidence="2">
    <location>
        <begin position="38"/>
        <end position="122"/>
    </location>
</feature>
<evidence type="ECO:0008006" key="5">
    <source>
        <dbReference type="Google" id="ProtNLM"/>
    </source>
</evidence>
<reference evidence="4" key="1">
    <citation type="journal article" date="2014" name="Stand. Genomic Sci.">
        <title>Complete genome sequence of Burkholderia phymatum STM815(T), a broad host range and efficient nitrogen-fixing symbiont of Mimosa species.</title>
        <authorList>
            <person name="Moulin L."/>
            <person name="Klonowska A."/>
            <person name="Caroline B."/>
            <person name="Booth K."/>
            <person name="Vriezen J.A."/>
            <person name="Melkonian R."/>
            <person name="James E.K."/>
            <person name="Young J.P."/>
            <person name="Bena G."/>
            <person name="Hauser L."/>
            <person name="Land M."/>
            <person name="Kyrpides N."/>
            <person name="Bruce D."/>
            <person name="Chain P."/>
            <person name="Copeland A."/>
            <person name="Pitluck S."/>
            <person name="Woyke T."/>
            <person name="Lizotte-Waniewski M."/>
            <person name="Bristow J."/>
            <person name="Riley M."/>
        </authorList>
    </citation>
    <scope>NUCLEOTIDE SEQUENCE [LARGE SCALE GENOMIC DNA]</scope>
    <source>
        <strain evidence="4">DSM 17167 / CIP 108236 / LMG 21445 / STM815</strain>
        <plasmid evidence="4">Plasmid pBPHY01</plasmid>
    </source>
</reference>
<dbReference type="Pfam" id="PF13663">
    <property type="entry name" value="DUF4148"/>
    <property type="match status" value="1"/>
</dbReference>
<evidence type="ECO:0000256" key="2">
    <source>
        <dbReference type="SAM" id="SignalP"/>
    </source>
</evidence>